<dbReference type="STRING" id="572477.Alvin_0284"/>
<name>D3RMI9_ALLVD</name>
<dbReference type="Proteomes" id="UP000001441">
    <property type="component" value="Chromosome"/>
</dbReference>
<dbReference type="RefSeq" id="WP_012969523.1">
    <property type="nucleotide sequence ID" value="NC_013851.1"/>
</dbReference>
<organism evidence="2 3">
    <name type="scientific">Allochromatium vinosum (strain ATCC 17899 / DSM 180 / NBRC 103801 / NCIMB 10441 / D)</name>
    <name type="common">Chromatium vinosum</name>
    <dbReference type="NCBI Taxonomy" id="572477"/>
    <lineage>
        <taxon>Bacteria</taxon>
        <taxon>Pseudomonadati</taxon>
        <taxon>Pseudomonadota</taxon>
        <taxon>Gammaproteobacteria</taxon>
        <taxon>Chromatiales</taxon>
        <taxon>Chromatiaceae</taxon>
        <taxon>Allochromatium</taxon>
    </lineage>
</organism>
<reference evidence="2 3" key="1">
    <citation type="journal article" date="2011" name="Stand. Genomic Sci.">
        <title>Complete genome sequence of Allochromatium vinosum DSM 180(T).</title>
        <authorList>
            <person name="Weissgerber T."/>
            <person name="Zigann R."/>
            <person name="Bruce D."/>
            <person name="Chang Y.J."/>
            <person name="Detter J.C."/>
            <person name="Han C."/>
            <person name="Hauser L."/>
            <person name="Jeffries C.D."/>
            <person name="Land M."/>
            <person name="Munk A.C."/>
            <person name="Tapia R."/>
            <person name="Dahl C."/>
        </authorList>
    </citation>
    <scope>NUCLEOTIDE SEQUENCE [LARGE SCALE GENOMIC DNA]</scope>
    <source>
        <strain evidence="3">ATCC 17899 / DSM 180 / NBRC 103801 / NCIMB 10441 / D</strain>
    </source>
</reference>
<sequence>MTHSASSNSTLLYRVCPVSPQAHLFEVEILVDPPSDGALVLSMPAWIPGSYMIRDFARNIVAISAFDACGRPVALDKRDKQSWTLGAVTGPCRIRYRVFAWDLSVRGAHLDTTHAYFNGPALLLRVHGQDDRPCRLELLPPADESCDDWRLATSLEPLDVDPRGFGLYGADDYEDLIDHPVEMGRFRELAFRVSGVPHRFAITGRHRLDERRLLDDLTRVCAEHAALFGELPIDRYLFLVTVLGEGYGGLEHRYSTSLLCVRDDLPQPGEDTPTEGYKRFLGLCSHEYFHLWHVKRIRPRALIESSLEREAPTRTLWAFEGITAYYDELALVRAGCIGEKDYLGLLAQTLTRVARTPGRRVQTLAESSFDAWIKFYKPDENAPNALVSYYAKGALVALMLDLTLRRDTQGACSLDDVMRELWRVHGRTGLGVEERGVEAIASAVSGLDLSGFFACALDSTAELDPTELLASVGVALRWRPNRGDKDLGGHVERFEPVTAKPTLGVRLRSGETLIQNVLSDGAGERAGLAPGDQLLALDGLRVTPANLETLVARAAGESVVLHVFRRDELLTLTAQPQPAPEDTCELNLLEDVPDSVKQARAAWLSSVSADG</sequence>
<dbReference type="Pfam" id="PF17899">
    <property type="entry name" value="Peptidase_M61_N"/>
    <property type="match status" value="1"/>
</dbReference>
<dbReference type="eggNOG" id="COG3975">
    <property type="taxonomic scope" value="Bacteria"/>
</dbReference>
<dbReference type="SUPFAM" id="SSF55486">
    <property type="entry name" value="Metalloproteases ('zincins'), catalytic domain"/>
    <property type="match status" value="1"/>
</dbReference>
<dbReference type="PROSITE" id="PS50106">
    <property type="entry name" value="PDZ"/>
    <property type="match status" value="1"/>
</dbReference>
<dbReference type="Gene3D" id="2.30.42.10">
    <property type="match status" value="1"/>
</dbReference>
<dbReference type="Gene3D" id="1.10.390.10">
    <property type="entry name" value="Neutral Protease Domain 2"/>
    <property type="match status" value="1"/>
</dbReference>
<dbReference type="KEGG" id="alv:Alvin_0284"/>
<dbReference type="OrthoDB" id="9778516at2"/>
<dbReference type="HOGENOM" id="CLU_022755_0_1_6"/>
<dbReference type="SMART" id="SM00228">
    <property type="entry name" value="PDZ"/>
    <property type="match status" value="1"/>
</dbReference>
<dbReference type="PIRSF" id="PIRSF016493">
    <property type="entry name" value="Glycyl_aminpptds"/>
    <property type="match status" value="1"/>
</dbReference>
<protein>
    <submittedName>
        <fullName evidence="2">Peptidase M61 domain protein</fullName>
    </submittedName>
</protein>
<dbReference type="InterPro" id="IPR040756">
    <property type="entry name" value="Peptidase_M61_N"/>
</dbReference>
<dbReference type="InterPro" id="IPR036034">
    <property type="entry name" value="PDZ_sf"/>
</dbReference>
<gene>
    <name evidence="2" type="ordered locus">Alvin_0284</name>
</gene>
<dbReference type="EMBL" id="CP001896">
    <property type="protein sequence ID" value="ADC61247.1"/>
    <property type="molecule type" value="Genomic_DNA"/>
</dbReference>
<keyword evidence="3" id="KW-1185">Reference proteome</keyword>
<accession>D3RMI9</accession>
<dbReference type="InterPro" id="IPR007963">
    <property type="entry name" value="Peptidase_M61_catalytic"/>
</dbReference>
<dbReference type="InterPro" id="IPR001478">
    <property type="entry name" value="PDZ"/>
</dbReference>
<dbReference type="SUPFAM" id="SSF50156">
    <property type="entry name" value="PDZ domain-like"/>
    <property type="match status" value="1"/>
</dbReference>
<evidence type="ECO:0000313" key="3">
    <source>
        <dbReference type="Proteomes" id="UP000001441"/>
    </source>
</evidence>
<evidence type="ECO:0000259" key="1">
    <source>
        <dbReference type="PROSITE" id="PS50106"/>
    </source>
</evidence>
<dbReference type="Gene3D" id="2.60.40.3650">
    <property type="match status" value="1"/>
</dbReference>
<dbReference type="InterPro" id="IPR027268">
    <property type="entry name" value="Peptidase_M4/M1_CTD_sf"/>
</dbReference>
<dbReference type="Pfam" id="PF05299">
    <property type="entry name" value="Peptidase_M61"/>
    <property type="match status" value="1"/>
</dbReference>
<feature type="domain" description="PDZ" evidence="1">
    <location>
        <begin position="503"/>
        <end position="567"/>
    </location>
</feature>
<dbReference type="InterPro" id="IPR024191">
    <property type="entry name" value="Peptidase_M61"/>
</dbReference>
<evidence type="ECO:0000313" key="2">
    <source>
        <dbReference type="EMBL" id="ADC61247.1"/>
    </source>
</evidence>
<proteinExistence type="predicted"/>
<dbReference type="AlphaFoldDB" id="D3RMI9"/>